<dbReference type="EMBL" id="KX388515">
    <property type="protein sequence ID" value="AQU11758.1"/>
    <property type="molecule type" value="Genomic_DNA"/>
</dbReference>
<keyword evidence="11" id="KW-0238">DNA-binding</keyword>
<dbReference type="GO" id="GO:0004519">
    <property type="term" value="F:endonuclease activity"/>
    <property type="evidence" value="ECO:0007669"/>
    <property type="project" value="UniProtKB-KW"/>
</dbReference>
<reference evidence="14" key="1">
    <citation type="journal article" date="2016" name="Virus Evol.">
        <title>Diversity and comparative genomics of chimeric viruses in Sphagnum-dominated peatlands.</title>
        <authorList>
            <person name="Quaiser A."/>
            <person name="Krupovic M."/>
            <person name="Dufresne A."/>
            <person name="Francez A.J."/>
            <person name="Roux S."/>
        </authorList>
    </citation>
    <scope>NUCLEOTIDE SEQUENCE</scope>
    <source>
        <strain evidence="14">CRUV-35-B</strain>
        <strain evidence="15">CRUV-36-B</strain>
    </source>
</reference>
<evidence type="ECO:0000256" key="7">
    <source>
        <dbReference type="ARBA" id="ARBA00022741"/>
    </source>
</evidence>
<evidence type="ECO:0000259" key="13">
    <source>
        <dbReference type="PROSITE" id="PS52020"/>
    </source>
</evidence>
<feature type="domain" description="CRESS-DNA virus Rep endonuclease" evidence="13">
    <location>
        <begin position="5"/>
        <end position="112"/>
    </location>
</feature>
<evidence type="ECO:0000256" key="9">
    <source>
        <dbReference type="ARBA" id="ARBA00022801"/>
    </source>
</evidence>
<keyword evidence="6" id="KW-0479">Metal-binding</keyword>
<evidence type="ECO:0000256" key="11">
    <source>
        <dbReference type="ARBA" id="ARBA00023125"/>
    </source>
</evidence>
<keyword evidence="2" id="KW-0808">Transferase</keyword>
<evidence type="ECO:0000256" key="10">
    <source>
        <dbReference type="ARBA" id="ARBA00023124"/>
    </source>
</evidence>
<keyword evidence="8" id="KW-0255">Endonuclease</keyword>
<feature type="coiled-coil region" evidence="12">
    <location>
        <begin position="381"/>
        <end position="411"/>
    </location>
</feature>
<evidence type="ECO:0000256" key="2">
    <source>
        <dbReference type="ARBA" id="ARBA00022679"/>
    </source>
</evidence>
<evidence type="ECO:0000256" key="5">
    <source>
        <dbReference type="ARBA" id="ARBA00022722"/>
    </source>
</evidence>
<evidence type="ECO:0000256" key="12">
    <source>
        <dbReference type="SAM" id="Coils"/>
    </source>
</evidence>
<keyword evidence="5" id="KW-0540">Nuclease</keyword>
<keyword evidence="9" id="KW-0378">Hydrolase</keyword>
<proteinExistence type="predicted"/>
<sequence length="456" mass="52295">MSKRPQQLRHWTFTIGGEEAQTITGIEDLWDATTMNFIIGQLEYTQNEKEEDNFHWQGYVQFHKSLRFTQVKKYLKSYTAHVEQAKGTLEENIQYCSKSASRVLPAKSYGKPVESGERTDIERLYVDVKSGKPMASIIDHHTNTWFKYHGAVDKAKFYLEQKTACQKRNCKVTVWVDQGQTGKTTRALYDIDEDGKMKAKSGVFRLTHEEGRLWWDGYDGQPTLVIDDCVHLIKFDYWKSLVDGHPMRIQIKNGWKNALWNRVIINSNRHPNNWWPDNTEANLNMPYFKGRIALINDMAPLEFLAKHVQKTDVPVCAFEDIPLNAFIGEPPDDIFFPGGEEIKGNEGNIGDDGLLYTFNPPHVGPQAPMPIMGGIGQREALREFNDYHAFLEKEAQSLEEHDRNIVKAKKKELRVTIPKKPDELRLIIPGSPRTEALAKARADTPTPLVEYFEGPS</sequence>
<evidence type="ECO:0000256" key="3">
    <source>
        <dbReference type="ARBA" id="ARBA00022695"/>
    </source>
</evidence>
<evidence type="ECO:0000256" key="4">
    <source>
        <dbReference type="ARBA" id="ARBA00022705"/>
    </source>
</evidence>
<dbReference type="GO" id="GO:0046872">
    <property type="term" value="F:metal ion binding"/>
    <property type="evidence" value="ECO:0007669"/>
    <property type="project" value="UniProtKB-KW"/>
</dbReference>
<dbReference type="GO" id="GO:0006260">
    <property type="term" value="P:DNA replication"/>
    <property type="evidence" value="ECO:0007669"/>
    <property type="project" value="UniProtKB-KW"/>
</dbReference>
<dbReference type="GO" id="GO:0042025">
    <property type="term" value="C:host cell nucleus"/>
    <property type="evidence" value="ECO:0007669"/>
    <property type="project" value="UniProtKB-SubCell"/>
</dbReference>
<dbReference type="GO" id="GO:0000166">
    <property type="term" value="F:nucleotide binding"/>
    <property type="evidence" value="ECO:0007669"/>
    <property type="project" value="UniProtKB-KW"/>
</dbReference>
<evidence type="ECO:0000256" key="8">
    <source>
        <dbReference type="ARBA" id="ARBA00022759"/>
    </source>
</evidence>
<protein>
    <submittedName>
        <fullName evidence="14">Replication protein</fullName>
    </submittedName>
</protein>
<keyword evidence="3" id="KW-0548">Nucleotidyltransferase</keyword>
<dbReference type="GO" id="GO:0016787">
    <property type="term" value="F:hydrolase activity"/>
    <property type="evidence" value="ECO:0007669"/>
    <property type="project" value="UniProtKB-KW"/>
</dbReference>
<accession>A0A1S6LVI4</accession>
<keyword evidence="10" id="KW-0190">Covalent protein-DNA linkage</keyword>
<keyword evidence="4" id="KW-0235">DNA replication</keyword>
<evidence type="ECO:0000256" key="6">
    <source>
        <dbReference type="ARBA" id="ARBA00022723"/>
    </source>
</evidence>
<evidence type="ECO:0000256" key="1">
    <source>
        <dbReference type="ARBA" id="ARBA00004147"/>
    </source>
</evidence>
<dbReference type="InterPro" id="IPR049912">
    <property type="entry name" value="CRESS_DNA_REP"/>
</dbReference>
<dbReference type="GO" id="GO:0016779">
    <property type="term" value="F:nucleotidyltransferase activity"/>
    <property type="evidence" value="ECO:0007669"/>
    <property type="project" value="UniProtKB-KW"/>
</dbReference>
<dbReference type="PROSITE" id="PS52020">
    <property type="entry name" value="CRESS_DNA_REP"/>
    <property type="match status" value="1"/>
</dbReference>
<keyword evidence="7" id="KW-0547">Nucleotide-binding</keyword>
<dbReference type="Gene3D" id="3.40.1310.20">
    <property type="match status" value="1"/>
</dbReference>
<evidence type="ECO:0000313" key="15">
    <source>
        <dbReference type="EMBL" id="AQU11758.1"/>
    </source>
</evidence>
<name>A0A1S6LVI4_9VIRU</name>
<dbReference type="EMBL" id="KX388514">
    <property type="protein sequence ID" value="AQU11755.1"/>
    <property type="molecule type" value="Genomic_DNA"/>
</dbReference>
<organism evidence="14">
    <name type="scientific">Cruciviridae sp</name>
    <dbReference type="NCBI Taxonomy" id="1955495"/>
    <lineage>
        <taxon>Viruses</taxon>
        <taxon>Cruciviruses</taxon>
    </lineage>
</organism>
<comment type="subcellular location">
    <subcellularLocation>
        <location evidence="1">Host nucleus</location>
    </subcellularLocation>
</comment>
<dbReference type="GO" id="GO:0003677">
    <property type="term" value="F:DNA binding"/>
    <property type="evidence" value="ECO:0007669"/>
    <property type="project" value="UniProtKB-KW"/>
</dbReference>
<keyword evidence="12" id="KW-0175">Coiled coil</keyword>
<evidence type="ECO:0000313" key="14">
    <source>
        <dbReference type="EMBL" id="AQU11755.1"/>
    </source>
</evidence>
<dbReference type="Pfam" id="PF02407">
    <property type="entry name" value="Viral_Rep"/>
    <property type="match status" value="1"/>
</dbReference>